<sequence length="115" mass="13253">MSIKAWTYDSCNQLLESIDLQIVYLKKLKPFLLDDHDTSQKSKFLINEGTISPFLFNKIPKLMIDSFHIRNNCRKSFDNKTKLSDILVAYLRMQSLAASTSRSAELNNDQSITSF</sequence>
<accession>A0AAE1SJP3</accession>
<dbReference type="AlphaFoldDB" id="A0AAE1SJP3"/>
<dbReference type="EMBL" id="JAVYJV010000005">
    <property type="protein sequence ID" value="KAK4370894.1"/>
    <property type="molecule type" value="Genomic_DNA"/>
</dbReference>
<keyword evidence="3" id="KW-1185">Reference proteome</keyword>
<evidence type="ECO:0000313" key="2">
    <source>
        <dbReference type="EMBL" id="KAK4370894.1"/>
    </source>
</evidence>
<evidence type="ECO:0000259" key="1">
    <source>
        <dbReference type="Pfam" id="PF05695"/>
    </source>
</evidence>
<feature type="domain" description="Ycf2 N-terminal" evidence="1">
    <location>
        <begin position="7"/>
        <end position="81"/>
    </location>
</feature>
<proteinExistence type="predicted"/>
<organism evidence="2 3">
    <name type="scientific">Anisodus tanguticus</name>
    <dbReference type="NCBI Taxonomy" id="243964"/>
    <lineage>
        <taxon>Eukaryota</taxon>
        <taxon>Viridiplantae</taxon>
        <taxon>Streptophyta</taxon>
        <taxon>Embryophyta</taxon>
        <taxon>Tracheophyta</taxon>
        <taxon>Spermatophyta</taxon>
        <taxon>Magnoliopsida</taxon>
        <taxon>eudicotyledons</taxon>
        <taxon>Gunneridae</taxon>
        <taxon>Pentapetalae</taxon>
        <taxon>asterids</taxon>
        <taxon>lamiids</taxon>
        <taxon>Solanales</taxon>
        <taxon>Solanaceae</taxon>
        <taxon>Solanoideae</taxon>
        <taxon>Hyoscyameae</taxon>
        <taxon>Anisodus</taxon>
    </lineage>
</organism>
<evidence type="ECO:0000313" key="3">
    <source>
        <dbReference type="Proteomes" id="UP001291623"/>
    </source>
</evidence>
<dbReference type="InterPro" id="IPR056777">
    <property type="entry name" value="Ycf2_N"/>
</dbReference>
<reference evidence="2" key="1">
    <citation type="submission" date="2023-12" db="EMBL/GenBank/DDBJ databases">
        <title>Genome assembly of Anisodus tanguticus.</title>
        <authorList>
            <person name="Wang Y.-J."/>
        </authorList>
    </citation>
    <scope>NUCLEOTIDE SEQUENCE</scope>
    <source>
        <strain evidence="2">KB-2021</strain>
        <tissue evidence="2">Leaf</tissue>
    </source>
</reference>
<name>A0AAE1SJP3_9SOLA</name>
<dbReference type="Proteomes" id="UP001291623">
    <property type="component" value="Unassembled WGS sequence"/>
</dbReference>
<dbReference type="Pfam" id="PF05695">
    <property type="entry name" value="Ycf2"/>
    <property type="match status" value="1"/>
</dbReference>
<gene>
    <name evidence="2" type="ORF">RND71_010369</name>
</gene>
<comment type="caution">
    <text evidence="2">The sequence shown here is derived from an EMBL/GenBank/DDBJ whole genome shotgun (WGS) entry which is preliminary data.</text>
</comment>
<protein>
    <recommendedName>
        <fullName evidence="1">Ycf2 N-terminal domain-containing protein</fullName>
    </recommendedName>
</protein>